<dbReference type="PANTHER" id="PTHR42953">
    <property type="entry name" value="HIGH-AFFINITY ZINC UPTAKE SYSTEM PROTEIN ZNUA-RELATED"/>
    <property type="match status" value="1"/>
</dbReference>
<gene>
    <name evidence="8" type="ORF">RGD00_11570</name>
</gene>
<protein>
    <submittedName>
        <fullName evidence="8">Zinc ABC transporter substrate-binding protein</fullName>
    </submittedName>
</protein>
<dbReference type="Proteomes" id="UP001247754">
    <property type="component" value="Unassembled WGS sequence"/>
</dbReference>
<evidence type="ECO:0000313" key="8">
    <source>
        <dbReference type="EMBL" id="MDR5653247.1"/>
    </source>
</evidence>
<accession>A0ABU1F8Q0</accession>
<comment type="similarity">
    <text evidence="2 6">Belongs to the bacterial solute-binding protein 9 family.</text>
</comment>
<keyword evidence="9" id="KW-1185">Reference proteome</keyword>
<dbReference type="Pfam" id="PF01297">
    <property type="entry name" value="ZnuA"/>
    <property type="match status" value="1"/>
</dbReference>
<evidence type="ECO:0000256" key="3">
    <source>
        <dbReference type="ARBA" id="ARBA00022448"/>
    </source>
</evidence>
<keyword evidence="3 6" id="KW-0813">Transport</keyword>
<dbReference type="InterPro" id="IPR006127">
    <property type="entry name" value="ZnuA-like"/>
</dbReference>
<name>A0ABU1F8Q0_9RHOB</name>
<evidence type="ECO:0000256" key="2">
    <source>
        <dbReference type="ARBA" id="ARBA00011028"/>
    </source>
</evidence>
<dbReference type="PRINTS" id="PR00690">
    <property type="entry name" value="ADHESNFAMILY"/>
</dbReference>
<keyword evidence="5 7" id="KW-0732">Signal</keyword>
<organism evidence="8 9">
    <name type="scientific">Ruixingdingia sedimenti</name>
    <dbReference type="NCBI Taxonomy" id="3073604"/>
    <lineage>
        <taxon>Bacteria</taxon>
        <taxon>Pseudomonadati</taxon>
        <taxon>Pseudomonadota</taxon>
        <taxon>Alphaproteobacteria</taxon>
        <taxon>Rhodobacterales</taxon>
        <taxon>Paracoccaceae</taxon>
        <taxon>Ruixingdingia</taxon>
    </lineage>
</organism>
<evidence type="ECO:0000256" key="4">
    <source>
        <dbReference type="ARBA" id="ARBA00022723"/>
    </source>
</evidence>
<feature type="signal peptide" evidence="7">
    <location>
        <begin position="1"/>
        <end position="19"/>
    </location>
</feature>
<evidence type="ECO:0000256" key="7">
    <source>
        <dbReference type="SAM" id="SignalP"/>
    </source>
</evidence>
<evidence type="ECO:0000256" key="1">
    <source>
        <dbReference type="ARBA" id="ARBA00004196"/>
    </source>
</evidence>
<evidence type="ECO:0000313" key="9">
    <source>
        <dbReference type="Proteomes" id="UP001247754"/>
    </source>
</evidence>
<evidence type="ECO:0000256" key="5">
    <source>
        <dbReference type="ARBA" id="ARBA00022729"/>
    </source>
</evidence>
<keyword evidence="4" id="KW-0479">Metal-binding</keyword>
<dbReference type="RefSeq" id="WP_310457489.1">
    <property type="nucleotide sequence ID" value="NZ_JAVKPH010000012.1"/>
</dbReference>
<dbReference type="Gene3D" id="3.40.50.1980">
    <property type="entry name" value="Nitrogenase molybdenum iron protein domain"/>
    <property type="match status" value="2"/>
</dbReference>
<reference evidence="8 9" key="1">
    <citation type="submission" date="2023-09" db="EMBL/GenBank/DDBJ databases">
        <title>Xinfangfangia sedmenti sp. nov., isolated the sedment.</title>
        <authorList>
            <person name="Xu L."/>
        </authorList>
    </citation>
    <scope>NUCLEOTIDE SEQUENCE [LARGE SCALE GENOMIC DNA]</scope>
    <source>
        <strain evidence="8 9">LG-4</strain>
    </source>
</reference>
<dbReference type="InterPro" id="IPR006128">
    <property type="entry name" value="Lipoprotein_PsaA-like"/>
</dbReference>
<dbReference type="PRINTS" id="PR00691">
    <property type="entry name" value="ADHESINB"/>
</dbReference>
<dbReference type="InterPro" id="IPR006129">
    <property type="entry name" value="AdhesinB"/>
</dbReference>
<comment type="caution">
    <text evidence="8">The sequence shown here is derived from an EMBL/GenBank/DDBJ whole genome shotgun (WGS) entry which is preliminary data.</text>
</comment>
<sequence length="315" mass="31965">MRAALSLVMLLALPSAAAAADRPGVLATIGMIGDLAAGVAGECAAVSTLMGPGVDPHLYRATPADVRAMDRADLVLYLGLGLEGQLAEVLGRFAARKPVVAVGAALPQDELAAGDGVDPHVWMDPGLWRQTLPALAGALTGLTPDCAGPIAANAERIGAELDALDRWVADSIGALPEPARVLVTAHDAFGYYGRAYGLRLVAIQGLSTESEASVADIAGTARLVAEAGVPAVFVESTINPRTIQAMIAAARDLGHDLAVGGSLYSDAMGAEGTAEGTYIGMIHANTRAIVTALGGMPAPLPAELAGWAAHWGVTE</sequence>
<evidence type="ECO:0000256" key="6">
    <source>
        <dbReference type="RuleBase" id="RU003512"/>
    </source>
</evidence>
<feature type="chain" id="PRO_5046157029" evidence="7">
    <location>
        <begin position="20"/>
        <end position="315"/>
    </location>
</feature>
<comment type="subcellular location">
    <subcellularLocation>
        <location evidence="1">Cell envelope</location>
    </subcellularLocation>
</comment>
<proteinExistence type="inferred from homology"/>
<dbReference type="PANTHER" id="PTHR42953:SF1">
    <property type="entry name" value="METAL-BINDING PROTEIN HI_0362-RELATED"/>
    <property type="match status" value="1"/>
</dbReference>
<dbReference type="InterPro" id="IPR050492">
    <property type="entry name" value="Bact_metal-bind_prot9"/>
</dbReference>
<dbReference type="EMBL" id="JAVKPH010000012">
    <property type="protein sequence ID" value="MDR5653247.1"/>
    <property type="molecule type" value="Genomic_DNA"/>
</dbReference>
<dbReference type="SUPFAM" id="SSF53807">
    <property type="entry name" value="Helical backbone' metal receptor"/>
    <property type="match status" value="1"/>
</dbReference>